<name>A0A8K0GZD3_9ROSA</name>
<dbReference type="AlphaFoldDB" id="A0A8K0GZD3"/>
<accession>A0A8K0GZD3</accession>
<gene>
    <name evidence="1" type="ORF">FNV43_RR16760</name>
</gene>
<proteinExistence type="predicted"/>
<sequence length="120" mass="14041">MGQLVGSLLRRLRKRCDSPVEELVAEASSEPVREPVEEPMAKPSPKRLRVGAILLLLQRRVAGYWITIAVPSPEGRHFYINTQRLEQFQIGHRYEVYHWYMDRYRKDFGEQQAMAMQLVA</sequence>
<evidence type="ECO:0000313" key="1">
    <source>
        <dbReference type="EMBL" id="KAF3442842.1"/>
    </source>
</evidence>
<reference evidence="1" key="1">
    <citation type="submission" date="2020-03" db="EMBL/GenBank/DDBJ databases">
        <title>A high-quality chromosome-level genome assembly of a woody plant with both climbing and erect habits, Rhamnella rubrinervis.</title>
        <authorList>
            <person name="Lu Z."/>
            <person name="Yang Y."/>
            <person name="Zhu X."/>
            <person name="Sun Y."/>
        </authorList>
    </citation>
    <scope>NUCLEOTIDE SEQUENCE</scope>
    <source>
        <strain evidence="1">BYM</strain>
        <tissue evidence="1">Leaf</tissue>
    </source>
</reference>
<dbReference type="EMBL" id="VOIH02000007">
    <property type="protein sequence ID" value="KAF3442842.1"/>
    <property type="molecule type" value="Genomic_DNA"/>
</dbReference>
<keyword evidence="2" id="KW-1185">Reference proteome</keyword>
<dbReference type="Proteomes" id="UP000796880">
    <property type="component" value="Unassembled WGS sequence"/>
</dbReference>
<protein>
    <submittedName>
        <fullName evidence="1">Uncharacterized protein</fullName>
    </submittedName>
</protein>
<comment type="caution">
    <text evidence="1">The sequence shown here is derived from an EMBL/GenBank/DDBJ whole genome shotgun (WGS) entry which is preliminary data.</text>
</comment>
<evidence type="ECO:0000313" key="2">
    <source>
        <dbReference type="Proteomes" id="UP000796880"/>
    </source>
</evidence>
<organism evidence="1 2">
    <name type="scientific">Rhamnella rubrinervis</name>
    <dbReference type="NCBI Taxonomy" id="2594499"/>
    <lineage>
        <taxon>Eukaryota</taxon>
        <taxon>Viridiplantae</taxon>
        <taxon>Streptophyta</taxon>
        <taxon>Embryophyta</taxon>
        <taxon>Tracheophyta</taxon>
        <taxon>Spermatophyta</taxon>
        <taxon>Magnoliopsida</taxon>
        <taxon>eudicotyledons</taxon>
        <taxon>Gunneridae</taxon>
        <taxon>Pentapetalae</taxon>
        <taxon>rosids</taxon>
        <taxon>fabids</taxon>
        <taxon>Rosales</taxon>
        <taxon>Rhamnaceae</taxon>
        <taxon>rhamnoid group</taxon>
        <taxon>Rhamneae</taxon>
        <taxon>Rhamnella</taxon>
    </lineage>
</organism>